<evidence type="ECO:0000313" key="1">
    <source>
        <dbReference type="EMBL" id="GBF99319.1"/>
    </source>
</evidence>
<dbReference type="Gene3D" id="3.10.490.10">
    <property type="entry name" value="Gamma-glutamyl cyclotransferase-like"/>
    <property type="match status" value="1"/>
</dbReference>
<dbReference type="EMBL" id="BDRX01000153">
    <property type="protein sequence ID" value="GBF99319.1"/>
    <property type="molecule type" value="Genomic_DNA"/>
</dbReference>
<proteinExistence type="predicted"/>
<dbReference type="OrthoDB" id="565040at2759"/>
<protein>
    <submittedName>
        <fullName evidence="1">Uncharacterized protein</fullName>
    </submittedName>
</protein>
<sequence length="244" mass="27574">MGEEAAASTTAAEGEELDDSFSGLAGGDGLMTVAGFGSLLSERSARSTFPDLGNFRPARLRGWRRVFAHTADVFFARGIARPSTREISSLSCEPRPRAELVVALFEVPFSPLAVQAFIQREHEFRFVAVRPTALDGARQERLAVLCAANTDEEYRARRCPPDEWARRWGRYGIDRVWRDDVLPCRVYLRHCVLAAKGFCPEAYESFLDGTFLSDRRTTVREYLRRHPDIMEELPPPELLERYSG</sequence>
<comment type="caution">
    <text evidence="1">The sequence shown here is derived from an EMBL/GenBank/DDBJ whole genome shotgun (WGS) entry which is preliminary data.</text>
</comment>
<dbReference type="PANTHER" id="PTHR35748">
    <property type="entry name" value="OS05G0358400 PROTEIN"/>
    <property type="match status" value="1"/>
</dbReference>
<keyword evidence="2" id="KW-1185">Reference proteome</keyword>
<accession>A0A2V0PIB0</accession>
<dbReference type="AlphaFoldDB" id="A0A2V0PIB0"/>
<dbReference type="InParanoid" id="A0A2V0PIB0"/>
<reference evidence="1 2" key="1">
    <citation type="journal article" date="2018" name="Sci. Rep.">
        <title>Raphidocelis subcapitata (=Pseudokirchneriella subcapitata) provides an insight into genome evolution and environmental adaptations in the Sphaeropleales.</title>
        <authorList>
            <person name="Suzuki S."/>
            <person name="Yamaguchi H."/>
            <person name="Nakajima N."/>
            <person name="Kawachi M."/>
        </authorList>
    </citation>
    <scope>NUCLEOTIDE SEQUENCE [LARGE SCALE GENOMIC DNA]</scope>
    <source>
        <strain evidence="1 2">NIES-35</strain>
    </source>
</reference>
<dbReference type="Proteomes" id="UP000247498">
    <property type="component" value="Unassembled WGS sequence"/>
</dbReference>
<evidence type="ECO:0000313" key="2">
    <source>
        <dbReference type="Proteomes" id="UP000247498"/>
    </source>
</evidence>
<dbReference type="PANTHER" id="PTHR35748:SF1">
    <property type="entry name" value="OS05G0358400 PROTEIN"/>
    <property type="match status" value="1"/>
</dbReference>
<gene>
    <name evidence="1" type="ORF">Rsub_12100</name>
</gene>
<dbReference type="FunCoup" id="A0A2V0PIB0">
    <property type="interactions" value="108"/>
</dbReference>
<organism evidence="1 2">
    <name type="scientific">Raphidocelis subcapitata</name>
    <dbReference type="NCBI Taxonomy" id="307507"/>
    <lineage>
        <taxon>Eukaryota</taxon>
        <taxon>Viridiplantae</taxon>
        <taxon>Chlorophyta</taxon>
        <taxon>core chlorophytes</taxon>
        <taxon>Chlorophyceae</taxon>
        <taxon>CS clade</taxon>
        <taxon>Sphaeropleales</taxon>
        <taxon>Selenastraceae</taxon>
        <taxon>Raphidocelis</taxon>
    </lineage>
</organism>
<name>A0A2V0PIB0_9CHLO</name>